<proteinExistence type="predicted"/>
<evidence type="ECO:0000313" key="4">
    <source>
        <dbReference type="EMBL" id="MFD0976529.1"/>
    </source>
</evidence>
<keyword evidence="2" id="KW-0812">Transmembrane</keyword>
<comment type="caution">
    <text evidence="4">The sequence shown here is derived from an EMBL/GenBank/DDBJ whole genome shotgun (WGS) entry which is preliminary data.</text>
</comment>
<gene>
    <name evidence="4" type="ORF">ACFQ1G_06980</name>
</gene>
<feature type="compositionally biased region" description="Basic and acidic residues" evidence="1">
    <location>
        <begin position="139"/>
        <end position="166"/>
    </location>
</feature>
<reference evidence="5" key="1">
    <citation type="journal article" date="2019" name="Int. J. Syst. Evol. Microbiol.">
        <title>The Global Catalogue of Microorganisms (GCM) 10K type strain sequencing project: providing services to taxonomists for standard genome sequencing and annotation.</title>
        <authorList>
            <consortium name="The Broad Institute Genomics Platform"/>
            <consortium name="The Broad Institute Genome Sequencing Center for Infectious Disease"/>
            <person name="Wu L."/>
            <person name="Ma J."/>
        </authorList>
    </citation>
    <scope>NUCLEOTIDE SEQUENCE [LARGE SCALE GENOMIC DNA]</scope>
    <source>
        <strain evidence="5">CCUG 60898</strain>
    </source>
</reference>
<evidence type="ECO:0000313" key="5">
    <source>
        <dbReference type="Proteomes" id="UP001597100"/>
    </source>
</evidence>
<sequence>MSIKFSEVKSINLRISLKYFINMSSKKNSSSKIDPEQRELIERAQERARQKRGLYQHFIVFLIGAVVLILLNVIFEIGQNIKPFGIDWFVWAIIFWGIILLAHIFNVFVTKKFLGKDWENKQVDRLVAQQQRRIEELQRKVEKEHPLPKKQEPFIPPVKEDRRIDPDSSINS</sequence>
<organism evidence="4 5">
    <name type="scientific">Salinimicrobium gaetbulicola</name>
    <dbReference type="NCBI Taxonomy" id="999702"/>
    <lineage>
        <taxon>Bacteria</taxon>
        <taxon>Pseudomonadati</taxon>
        <taxon>Bacteroidota</taxon>
        <taxon>Flavobacteriia</taxon>
        <taxon>Flavobacteriales</taxon>
        <taxon>Flavobacteriaceae</taxon>
        <taxon>Salinimicrobium</taxon>
    </lineage>
</organism>
<protein>
    <submittedName>
        <fullName evidence="4">2TM domain-containing protein</fullName>
    </submittedName>
</protein>
<feature type="domain" description="2TM" evidence="3">
    <location>
        <begin position="42"/>
        <end position="127"/>
    </location>
</feature>
<keyword evidence="2" id="KW-1133">Transmembrane helix</keyword>
<name>A0ABW3IEI6_9FLAO</name>
<evidence type="ECO:0000259" key="3">
    <source>
        <dbReference type="Pfam" id="PF13239"/>
    </source>
</evidence>
<keyword evidence="2" id="KW-0472">Membrane</keyword>
<evidence type="ECO:0000256" key="1">
    <source>
        <dbReference type="SAM" id="MobiDB-lite"/>
    </source>
</evidence>
<evidence type="ECO:0000256" key="2">
    <source>
        <dbReference type="SAM" id="Phobius"/>
    </source>
</evidence>
<keyword evidence="5" id="KW-1185">Reference proteome</keyword>
<dbReference type="Proteomes" id="UP001597100">
    <property type="component" value="Unassembled WGS sequence"/>
</dbReference>
<dbReference type="EMBL" id="JBHTJP010000032">
    <property type="protein sequence ID" value="MFD0976529.1"/>
    <property type="molecule type" value="Genomic_DNA"/>
</dbReference>
<feature type="transmembrane region" description="Helical" evidence="2">
    <location>
        <begin position="89"/>
        <end position="109"/>
    </location>
</feature>
<feature type="region of interest" description="Disordered" evidence="1">
    <location>
        <begin position="139"/>
        <end position="172"/>
    </location>
</feature>
<feature type="transmembrane region" description="Helical" evidence="2">
    <location>
        <begin position="54"/>
        <end position="77"/>
    </location>
</feature>
<dbReference type="InterPro" id="IPR025698">
    <property type="entry name" value="2TM_dom"/>
</dbReference>
<dbReference type="Pfam" id="PF13239">
    <property type="entry name" value="2TM"/>
    <property type="match status" value="1"/>
</dbReference>
<accession>A0ABW3IEI6</accession>